<dbReference type="GO" id="GO:0000271">
    <property type="term" value="P:polysaccharide biosynthetic process"/>
    <property type="evidence" value="ECO:0007669"/>
    <property type="project" value="InterPro"/>
</dbReference>
<reference evidence="2 3" key="1">
    <citation type="submission" date="2019-05" db="EMBL/GenBank/DDBJ databases">
        <title>Psychrobacillus vulpis sp. nov., a new species isolated from feces of a red fox that inhabits in The Tablas de Daimiel Natural Park, Albacete, Spain.</title>
        <authorList>
            <person name="Rodriguez M."/>
            <person name="Reina J.C."/>
            <person name="Bejar V."/>
            <person name="Llamas I."/>
        </authorList>
    </citation>
    <scope>NUCLEOTIDE SEQUENCE [LARGE SCALE GENOMIC DNA]</scope>
    <source>
        <strain evidence="2 3">NHI-2</strain>
    </source>
</reference>
<dbReference type="InterPro" id="IPR036291">
    <property type="entry name" value="NAD(P)-bd_dom_sf"/>
</dbReference>
<feature type="domain" description="UDP-glucose/GDP-mannose dehydrogenase N-terminal" evidence="1">
    <location>
        <begin position="19"/>
        <end position="188"/>
    </location>
</feature>
<dbReference type="InterPro" id="IPR028359">
    <property type="entry name" value="UDP_ManNAc/GlcNAc_DH"/>
</dbReference>
<evidence type="ECO:0000313" key="2">
    <source>
        <dbReference type="EMBL" id="TQR05144.1"/>
    </source>
</evidence>
<dbReference type="Proteomes" id="UP000318937">
    <property type="component" value="Unassembled WGS sequence"/>
</dbReference>
<organism evidence="2 3">
    <name type="scientific">Psychrobacillus soli</name>
    <dbReference type="NCBI Taxonomy" id="1543965"/>
    <lineage>
        <taxon>Bacteria</taxon>
        <taxon>Bacillati</taxon>
        <taxon>Bacillota</taxon>
        <taxon>Bacilli</taxon>
        <taxon>Bacillales</taxon>
        <taxon>Bacillaceae</taxon>
        <taxon>Psychrobacillus</taxon>
    </lineage>
</organism>
<dbReference type="InterPro" id="IPR001732">
    <property type="entry name" value="UDP-Glc/GDP-Man_DH_N"/>
</dbReference>
<evidence type="ECO:0000259" key="1">
    <source>
        <dbReference type="Pfam" id="PF03721"/>
    </source>
</evidence>
<dbReference type="GO" id="GO:0051287">
    <property type="term" value="F:NAD binding"/>
    <property type="evidence" value="ECO:0007669"/>
    <property type="project" value="InterPro"/>
</dbReference>
<dbReference type="Gene3D" id="3.40.50.720">
    <property type="entry name" value="NAD(P)-binding Rossmann-like Domain"/>
    <property type="match status" value="1"/>
</dbReference>
<dbReference type="RefSeq" id="WP_246097069.1">
    <property type="nucleotide sequence ID" value="NZ_VDGG01000072.1"/>
</dbReference>
<keyword evidence="3" id="KW-1185">Reference proteome</keyword>
<dbReference type="Pfam" id="PF03721">
    <property type="entry name" value="UDPG_MGDP_dh_N"/>
    <property type="match status" value="1"/>
</dbReference>
<feature type="non-terminal residue" evidence="2">
    <location>
        <position position="189"/>
    </location>
</feature>
<dbReference type="AlphaFoldDB" id="A0A544SIW5"/>
<dbReference type="GO" id="GO:0016628">
    <property type="term" value="F:oxidoreductase activity, acting on the CH-CH group of donors, NAD or NADP as acceptor"/>
    <property type="evidence" value="ECO:0007669"/>
    <property type="project" value="InterPro"/>
</dbReference>
<dbReference type="PIRSF" id="PIRSF000124">
    <property type="entry name" value="UDPglc_GDPman_dh"/>
    <property type="match status" value="1"/>
</dbReference>
<accession>A0A544SIW5</accession>
<name>A0A544SIW5_9BACI</name>
<dbReference type="PIRSF" id="PIRSF500136">
    <property type="entry name" value="UDP_ManNAc_DH"/>
    <property type="match status" value="1"/>
</dbReference>
<dbReference type="SUPFAM" id="SSF51735">
    <property type="entry name" value="NAD(P)-binding Rossmann-fold domains"/>
    <property type="match status" value="1"/>
</dbReference>
<dbReference type="InterPro" id="IPR017476">
    <property type="entry name" value="UDP-Glc/GDP-Man"/>
</dbReference>
<comment type="caution">
    <text evidence="2">The sequence shown here is derived from an EMBL/GenBank/DDBJ whole genome shotgun (WGS) entry which is preliminary data.</text>
</comment>
<dbReference type="PANTHER" id="PTHR43491:SF1">
    <property type="entry name" value="UDP-N-ACETYL-D-MANNOSAMINE DEHYDROGENASE"/>
    <property type="match status" value="1"/>
</dbReference>
<dbReference type="PANTHER" id="PTHR43491">
    <property type="entry name" value="UDP-N-ACETYL-D-MANNOSAMINE DEHYDROGENASE"/>
    <property type="match status" value="1"/>
</dbReference>
<evidence type="ECO:0000313" key="3">
    <source>
        <dbReference type="Proteomes" id="UP000318937"/>
    </source>
</evidence>
<proteinExistence type="predicted"/>
<sequence>MSTHYEELLAKIENHTAVIGVVGLGYVGLPLAVEKAKAGYTVIGFDVQESKVEQVNKGINYIGDVVDDDLKHMVDSGHLRASSDYGSISSVDAVAICVPTPLDIYQQPDTSYVESSVNEIANYAKPGTLVVLESTTYPGTTEEIIRKALEDKGFTVGEDIFIAYSPERIDPGNKSFNTKNTPKVVGGIT</sequence>
<gene>
    <name evidence="2" type="ORF">FG383_19740</name>
</gene>
<protein>
    <submittedName>
        <fullName evidence="2">UDP-N-acetyl-D-glucosamine dehydrogenase</fullName>
    </submittedName>
</protein>
<dbReference type="EMBL" id="VDGG01000072">
    <property type="protein sequence ID" value="TQR05144.1"/>
    <property type="molecule type" value="Genomic_DNA"/>
</dbReference>
<dbReference type="GO" id="GO:0016616">
    <property type="term" value="F:oxidoreductase activity, acting on the CH-OH group of donors, NAD or NADP as acceptor"/>
    <property type="evidence" value="ECO:0007669"/>
    <property type="project" value="InterPro"/>
</dbReference>